<name>A0ABP8FW20_9SPHI</name>
<feature type="signal peptide" evidence="1">
    <location>
        <begin position="1"/>
        <end position="24"/>
    </location>
</feature>
<feature type="chain" id="PRO_5045788092" evidence="1">
    <location>
        <begin position="25"/>
        <end position="368"/>
    </location>
</feature>
<keyword evidence="3" id="KW-1185">Reference proteome</keyword>
<dbReference type="Pfam" id="PF16148">
    <property type="entry name" value="DUF4856"/>
    <property type="match status" value="1"/>
</dbReference>
<accession>A0ABP8FW20</accession>
<evidence type="ECO:0000256" key="1">
    <source>
        <dbReference type="SAM" id="SignalP"/>
    </source>
</evidence>
<gene>
    <name evidence="2" type="ORF">GCM10023149_07450</name>
</gene>
<dbReference type="PROSITE" id="PS51257">
    <property type="entry name" value="PROKAR_LIPOPROTEIN"/>
    <property type="match status" value="1"/>
</dbReference>
<keyword evidence="1" id="KW-0732">Signal</keyword>
<evidence type="ECO:0000313" key="3">
    <source>
        <dbReference type="Proteomes" id="UP001500582"/>
    </source>
</evidence>
<organism evidence="2 3">
    <name type="scientific">Mucilaginibacter gynuensis</name>
    <dbReference type="NCBI Taxonomy" id="1302236"/>
    <lineage>
        <taxon>Bacteria</taxon>
        <taxon>Pseudomonadati</taxon>
        <taxon>Bacteroidota</taxon>
        <taxon>Sphingobacteriia</taxon>
        <taxon>Sphingobacteriales</taxon>
        <taxon>Sphingobacteriaceae</taxon>
        <taxon>Mucilaginibacter</taxon>
    </lineage>
</organism>
<dbReference type="EMBL" id="BAABFT010000002">
    <property type="protein sequence ID" value="GAA4312188.1"/>
    <property type="molecule type" value="Genomic_DNA"/>
</dbReference>
<proteinExistence type="predicted"/>
<dbReference type="Proteomes" id="UP001500582">
    <property type="component" value="Unassembled WGS sequence"/>
</dbReference>
<sequence length="368" mass="39869">MKMKNYFKLPLCVLASALVMTSCSKDDSNDIETIAPYTVPTTYNFADANYASSTQRVKMALELNSYLGSALTTTITTEKANDYFNNTNNPFTTDATLNTSGVKLADKTADATTFTGYFTQQAANSTKNTVEATNGTAGYVIKGTAKRLVSATGLEYNQAVAKGMMGALFFKEALNILAAVPNDNNTTVTNGTTAMQRHWDEAFGYLSVPVDYDPERTYANTDAIRPLLWGGYLAERGKGIEAGKVIFNAFLKGRAAIGAKDYAVVKEQITIIQNKWEQLVAAAALAYVTIPTNAVSVGDLPTQFHALSEAYGFISCFKYRPASSKLSAADFQKLTATINTNFYTLVNEAGFTKLVEAQTLLKTVYGLN</sequence>
<dbReference type="InterPro" id="IPR032331">
    <property type="entry name" value="DUF4856"/>
</dbReference>
<reference evidence="3" key="1">
    <citation type="journal article" date="2019" name="Int. J. Syst. Evol. Microbiol.">
        <title>The Global Catalogue of Microorganisms (GCM) 10K type strain sequencing project: providing services to taxonomists for standard genome sequencing and annotation.</title>
        <authorList>
            <consortium name="The Broad Institute Genomics Platform"/>
            <consortium name="The Broad Institute Genome Sequencing Center for Infectious Disease"/>
            <person name="Wu L."/>
            <person name="Ma J."/>
        </authorList>
    </citation>
    <scope>NUCLEOTIDE SEQUENCE [LARGE SCALE GENOMIC DNA]</scope>
    <source>
        <strain evidence="3">JCM 17705</strain>
    </source>
</reference>
<evidence type="ECO:0000313" key="2">
    <source>
        <dbReference type="EMBL" id="GAA4312188.1"/>
    </source>
</evidence>
<comment type="caution">
    <text evidence="2">The sequence shown here is derived from an EMBL/GenBank/DDBJ whole genome shotgun (WGS) entry which is preliminary data.</text>
</comment>
<protein>
    <submittedName>
        <fullName evidence="2">DUF4856 domain-containing protein</fullName>
    </submittedName>
</protein>